<dbReference type="AlphaFoldDB" id="A0A8J5VZI0"/>
<sequence>MLKNTWKRESKWLYNTHFSLPPLLRLLPSLAIAGDHRLLYRRLHRNHRRPSDLSHDSYRADDHRNTSAASNLKFPHSHRSSRSRPDTPKPYLWYQNNPRAILFP</sequence>
<name>A0A8J5VZI0_ZIZPA</name>
<evidence type="ECO:0000313" key="3">
    <source>
        <dbReference type="Proteomes" id="UP000729402"/>
    </source>
</evidence>
<feature type="region of interest" description="Disordered" evidence="1">
    <location>
        <begin position="44"/>
        <end position="104"/>
    </location>
</feature>
<dbReference type="Proteomes" id="UP000729402">
    <property type="component" value="Unassembled WGS sequence"/>
</dbReference>
<evidence type="ECO:0000256" key="1">
    <source>
        <dbReference type="SAM" id="MobiDB-lite"/>
    </source>
</evidence>
<comment type="caution">
    <text evidence="2">The sequence shown here is derived from an EMBL/GenBank/DDBJ whole genome shotgun (WGS) entry which is preliminary data.</text>
</comment>
<organism evidence="2 3">
    <name type="scientific">Zizania palustris</name>
    <name type="common">Northern wild rice</name>
    <dbReference type="NCBI Taxonomy" id="103762"/>
    <lineage>
        <taxon>Eukaryota</taxon>
        <taxon>Viridiplantae</taxon>
        <taxon>Streptophyta</taxon>
        <taxon>Embryophyta</taxon>
        <taxon>Tracheophyta</taxon>
        <taxon>Spermatophyta</taxon>
        <taxon>Magnoliopsida</taxon>
        <taxon>Liliopsida</taxon>
        <taxon>Poales</taxon>
        <taxon>Poaceae</taxon>
        <taxon>BOP clade</taxon>
        <taxon>Oryzoideae</taxon>
        <taxon>Oryzeae</taxon>
        <taxon>Zizaniinae</taxon>
        <taxon>Zizania</taxon>
    </lineage>
</organism>
<reference evidence="2" key="2">
    <citation type="submission" date="2021-02" db="EMBL/GenBank/DDBJ databases">
        <authorList>
            <person name="Kimball J.A."/>
            <person name="Haas M.W."/>
            <person name="Macchietto M."/>
            <person name="Kono T."/>
            <person name="Duquette J."/>
            <person name="Shao M."/>
        </authorList>
    </citation>
    <scope>NUCLEOTIDE SEQUENCE</scope>
    <source>
        <tissue evidence="2">Fresh leaf tissue</tissue>
    </source>
</reference>
<proteinExistence type="predicted"/>
<dbReference type="EMBL" id="JAAALK010000285">
    <property type="protein sequence ID" value="KAG8065388.1"/>
    <property type="molecule type" value="Genomic_DNA"/>
</dbReference>
<protein>
    <submittedName>
        <fullName evidence="2">Uncharacterized protein</fullName>
    </submittedName>
</protein>
<evidence type="ECO:0000313" key="2">
    <source>
        <dbReference type="EMBL" id="KAG8065388.1"/>
    </source>
</evidence>
<feature type="compositionally biased region" description="Basic and acidic residues" evidence="1">
    <location>
        <begin position="49"/>
        <end position="65"/>
    </location>
</feature>
<accession>A0A8J5VZI0</accession>
<keyword evidence="3" id="KW-1185">Reference proteome</keyword>
<reference evidence="2" key="1">
    <citation type="journal article" date="2021" name="bioRxiv">
        <title>Whole Genome Assembly and Annotation of Northern Wild Rice, Zizania palustris L., Supports a Whole Genome Duplication in the Zizania Genus.</title>
        <authorList>
            <person name="Haas M."/>
            <person name="Kono T."/>
            <person name="Macchietto M."/>
            <person name="Millas R."/>
            <person name="McGilp L."/>
            <person name="Shao M."/>
            <person name="Duquette J."/>
            <person name="Hirsch C.N."/>
            <person name="Kimball J."/>
        </authorList>
    </citation>
    <scope>NUCLEOTIDE SEQUENCE</scope>
    <source>
        <tissue evidence="2">Fresh leaf tissue</tissue>
    </source>
</reference>
<gene>
    <name evidence="2" type="ORF">GUJ93_ZPchr0004g38360</name>
</gene>